<proteinExistence type="predicted"/>
<organism evidence="2">
    <name type="scientific">marine metagenome</name>
    <dbReference type="NCBI Taxonomy" id="408172"/>
    <lineage>
        <taxon>unclassified sequences</taxon>
        <taxon>metagenomes</taxon>
        <taxon>ecological metagenomes</taxon>
    </lineage>
</organism>
<accession>A0A381TPW9</accession>
<name>A0A381TPW9_9ZZZZ</name>
<dbReference type="Gene3D" id="3.90.230.10">
    <property type="entry name" value="Creatinase/methionine aminopeptidase superfamily"/>
    <property type="match status" value="1"/>
</dbReference>
<gene>
    <name evidence="2" type="ORF">METZ01_LOCUS70412</name>
</gene>
<feature type="domain" description="Peptidase M24" evidence="1">
    <location>
        <begin position="201"/>
        <end position="412"/>
    </location>
</feature>
<protein>
    <recommendedName>
        <fullName evidence="1">Peptidase M24 domain-containing protein</fullName>
    </recommendedName>
</protein>
<evidence type="ECO:0000313" key="2">
    <source>
        <dbReference type="EMBL" id="SVA17558.1"/>
    </source>
</evidence>
<dbReference type="EMBL" id="UINC01004885">
    <property type="protein sequence ID" value="SVA17558.1"/>
    <property type="molecule type" value="Genomic_DNA"/>
</dbReference>
<evidence type="ECO:0000259" key="1">
    <source>
        <dbReference type="Pfam" id="PF00557"/>
    </source>
</evidence>
<dbReference type="InterPro" id="IPR000994">
    <property type="entry name" value="Pept_M24"/>
</dbReference>
<dbReference type="InterPro" id="IPR036005">
    <property type="entry name" value="Creatinase/aminopeptidase-like"/>
</dbReference>
<reference evidence="2" key="1">
    <citation type="submission" date="2018-05" db="EMBL/GenBank/DDBJ databases">
        <authorList>
            <person name="Lanie J.A."/>
            <person name="Ng W.-L."/>
            <person name="Kazmierczak K.M."/>
            <person name="Andrzejewski T.M."/>
            <person name="Davidsen T.M."/>
            <person name="Wayne K.J."/>
            <person name="Tettelin H."/>
            <person name="Glass J.I."/>
            <person name="Rusch D."/>
            <person name="Podicherti R."/>
            <person name="Tsui H.-C.T."/>
            <person name="Winkler M.E."/>
        </authorList>
    </citation>
    <scope>NUCLEOTIDE SEQUENCE</scope>
</reference>
<dbReference type="SUPFAM" id="SSF55920">
    <property type="entry name" value="Creatinase/aminopeptidase"/>
    <property type="match status" value="1"/>
</dbReference>
<dbReference type="Pfam" id="PF00557">
    <property type="entry name" value="Peptidase_M24"/>
    <property type="match status" value="1"/>
</dbReference>
<sequence length="444" mass="51006">MRNRLYLKTISLSLLVQFAQGEMPKVLSMKQRAEVRDRWLKERVEMVLPALLRREKIDMWLIIAREYNEDPVIRTMLPATWLNARRRTILVIYDPGKNKPLETLAVARYDVGEVFKKAWEKEKQPDQWNRLSEIIAERNPKKIAVNRSIDYGLSDGLASTEFETLNEALSPKYQKRIVSGEKLAVGWLETRTASEMVVYEQICRIAHEIIKEGFSDKVIQAGVTTTDEVVWWYRERIRELKLVTWFHPTVDIQRAETGSFDFLTTFSKTDRPQNVIMPGDVLHVDFGITYLGLNTDTQEHAYVLRKGETDVPEYLKKALAAGNRLQDILTGNFKVGRSGNDVLKRSLDKAKQERIKPMIYTHPIGFHGHAAGTTIGMWDSQGGVPGHGDYPLHANTAYSIELNAKVQVEEWGKEVAIMLEQDAFFNGETVQYIDGRQTEWILIP</sequence>
<dbReference type="AlphaFoldDB" id="A0A381TPW9"/>